<keyword evidence="2" id="KW-1185">Reference proteome</keyword>
<organism evidence="1 2">
    <name type="scientific">Nocardioides gansuensis</name>
    <dbReference type="NCBI Taxonomy" id="2138300"/>
    <lineage>
        <taxon>Bacteria</taxon>
        <taxon>Bacillati</taxon>
        <taxon>Actinomycetota</taxon>
        <taxon>Actinomycetes</taxon>
        <taxon>Propionibacteriales</taxon>
        <taxon>Nocardioidaceae</taxon>
        <taxon>Nocardioides</taxon>
    </lineage>
</organism>
<protein>
    <submittedName>
        <fullName evidence="1">Uncharacterized protein</fullName>
    </submittedName>
</protein>
<accession>A0A2T8FEP8</accession>
<name>A0A2T8FEP8_9ACTN</name>
<dbReference type="EMBL" id="QDGZ01000001">
    <property type="protein sequence ID" value="PVG84173.1"/>
    <property type="molecule type" value="Genomic_DNA"/>
</dbReference>
<evidence type="ECO:0000313" key="1">
    <source>
        <dbReference type="EMBL" id="PVG84173.1"/>
    </source>
</evidence>
<dbReference type="AlphaFoldDB" id="A0A2T8FEP8"/>
<gene>
    <name evidence="1" type="ORF">DDE18_00575</name>
</gene>
<proteinExistence type="predicted"/>
<sequence length="122" mass="12824">MAIATAILLVLIFAGAVLAVGWGLRSYNARESATDARLHSTGTPTVTYAVPLGVDPAVIEAALAHAGFTSMLDRVAPAPSLIIECDPEDRELVRGLIEDVYVKEYGASGLSLGPATFQDEPR</sequence>
<comment type="caution">
    <text evidence="1">The sequence shown here is derived from an EMBL/GenBank/DDBJ whole genome shotgun (WGS) entry which is preliminary data.</text>
</comment>
<dbReference type="RefSeq" id="WP_116570302.1">
    <property type="nucleotide sequence ID" value="NZ_QDGZ01000001.1"/>
</dbReference>
<dbReference type="OrthoDB" id="3786896at2"/>
<evidence type="ECO:0000313" key="2">
    <source>
        <dbReference type="Proteomes" id="UP000246018"/>
    </source>
</evidence>
<reference evidence="1 2" key="1">
    <citation type="submission" date="2018-04" db="EMBL/GenBank/DDBJ databases">
        <title>Genome of Nocardioides gansuensis WSJ-1.</title>
        <authorList>
            <person name="Wu S."/>
            <person name="Wang G."/>
        </authorList>
    </citation>
    <scope>NUCLEOTIDE SEQUENCE [LARGE SCALE GENOMIC DNA]</scope>
    <source>
        <strain evidence="1 2">WSJ-1</strain>
    </source>
</reference>
<dbReference type="Proteomes" id="UP000246018">
    <property type="component" value="Unassembled WGS sequence"/>
</dbReference>